<name>A0ABM0MSK3_SACKO</name>
<reference evidence="3" key="1">
    <citation type="submission" date="2025-08" db="UniProtKB">
        <authorList>
            <consortium name="RefSeq"/>
        </authorList>
    </citation>
    <scope>IDENTIFICATION</scope>
    <source>
        <tissue evidence="3">Testes</tissue>
    </source>
</reference>
<dbReference type="PANTHER" id="PTHR15907">
    <property type="entry name" value="DUF614 FAMILY PROTEIN-RELATED"/>
    <property type="match status" value="1"/>
</dbReference>
<comment type="similarity">
    <text evidence="1">Belongs to the cornifelin family.</text>
</comment>
<evidence type="ECO:0000256" key="1">
    <source>
        <dbReference type="ARBA" id="ARBA00009024"/>
    </source>
</evidence>
<dbReference type="RefSeq" id="XP_006822994.1">
    <property type="nucleotide sequence ID" value="XM_006822931.1"/>
</dbReference>
<accession>A0ABM0MSK3</accession>
<protein>
    <submittedName>
        <fullName evidence="3">Cell number regulator 4-like</fullName>
    </submittedName>
</protein>
<gene>
    <name evidence="3" type="primary">LOC102807947</name>
</gene>
<proteinExistence type="inferred from homology"/>
<dbReference type="NCBIfam" id="TIGR01571">
    <property type="entry name" value="A_thal_Cys_rich"/>
    <property type="match status" value="1"/>
</dbReference>
<organism evidence="2 3">
    <name type="scientific">Saccoglossus kowalevskii</name>
    <name type="common">Acorn worm</name>
    <dbReference type="NCBI Taxonomy" id="10224"/>
    <lineage>
        <taxon>Eukaryota</taxon>
        <taxon>Metazoa</taxon>
        <taxon>Hemichordata</taxon>
        <taxon>Enteropneusta</taxon>
        <taxon>Harrimaniidae</taxon>
        <taxon>Saccoglossus</taxon>
    </lineage>
</organism>
<sequence length="154" mass="17112">MAENKVYEQFGGGQIPPCQSQPPVGTVQMPITQEPTWQYQQPSTTTNVVIVQNNGRWWTTSLFGCFEDIGSCLAACFCLPCYRCYLSNKIGESCCLPLCICPPNDLVTMRMKLRTMKNIPGGAITDCCVSCWCPACAAAQMSREWDNSPRYDVT</sequence>
<dbReference type="Pfam" id="PF04749">
    <property type="entry name" value="PLAC8"/>
    <property type="match status" value="1"/>
</dbReference>
<evidence type="ECO:0000313" key="2">
    <source>
        <dbReference type="Proteomes" id="UP000694865"/>
    </source>
</evidence>
<evidence type="ECO:0000313" key="3">
    <source>
        <dbReference type="RefSeq" id="XP_006822994.1"/>
    </source>
</evidence>
<keyword evidence="2" id="KW-1185">Reference proteome</keyword>
<dbReference type="GeneID" id="102807947"/>
<dbReference type="Proteomes" id="UP000694865">
    <property type="component" value="Unplaced"/>
</dbReference>
<dbReference type="InterPro" id="IPR006461">
    <property type="entry name" value="PLAC_motif_containing"/>
</dbReference>